<protein>
    <submittedName>
        <fullName evidence="2">GCN5 family acetyltransferase</fullName>
    </submittedName>
</protein>
<organism evidence="2 4">
    <name type="scientific">Vibrio navarrensis</name>
    <dbReference type="NCBI Taxonomy" id="29495"/>
    <lineage>
        <taxon>Bacteria</taxon>
        <taxon>Pseudomonadati</taxon>
        <taxon>Pseudomonadota</taxon>
        <taxon>Gammaproteobacteria</taxon>
        <taxon>Vibrionales</taxon>
        <taxon>Vibrionaceae</taxon>
        <taxon>Vibrio</taxon>
    </lineage>
</organism>
<dbReference type="Proteomes" id="UP000029994">
    <property type="component" value="Unassembled WGS sequence"/>
</dbReference>
<comment type="caution">
    <text evidence="2">The sequence shown here is derived from an EMBL/GenBank/DDBJ whole genome shotgun (WGS) entry which is preliminary data.</text>
</comment>
<reference evidence="2 4" key="1">
    <citation type="submission" date="2014-04" db="EMBL/GenBank/DDBJ databases">
        <title>Genome sequencing of Vibrio navarrensis strains.</title>
        <authorList>
            <person name="Gladney L.M."/>
            <person name="Katz L.S."/>
            <person name="Marino-Ramirez L."/>
            <person name="Jordan I.K."/>
        </authorList>
    </citation>
    <scope>NUCLEOTIDE SEQUENCE [LARGE SCALE GENOMIC DNA]</scope>
    <source>
        <strain evidence="2 4">ATCC 51183</strain>
    </source>
</reference>
<dbReference type="SUPFAM" id="SSF55729">
    <property type="entry name" value="Acyl-CoA N-acyltransferases (Nat)"/>
    <property type="match status" value="1"/>
</dbReference>
<evidence type="ECO:0000313" key="2">
    <source>
        <dbReference type="EMBL" id="KGK08531.1"/>
    </source>
</evidence>
<evidence type="ECO:0000313" key="4">
    <source>
        <dbReference type="Proteomes" id="UP000029994"/>
    </source>
</evidence>
<dbReference type="GO" id="GO:0016747">
    <property type="term" value="F:acyltransferase activity, transferring groups other than amino-acyl groups"/>
    <property type="evidence" value="ECO:0007669"/>
    <property type="project" value="InterPro"/>
</dbReference>
<evidence type="ECO:0000259" key="1">
    <source>
        <dbReference type="PROSITE" id="PS51186"/>
    </source>
</evidence>
<keyword evidence="4" id="KW-1185">Reference proteome</keyword>
<feature type="domain" description="N-acetyltransferase" evidence="1">
    <location>
        <begin position="2"/>
        <end position="157"/>
    </location>
</feature>
<proteinExistence type="predicted"/>
<evidence type="ECO:0000313" key="3">
    <source>
        <dbReference type="EMBL" id="KGK12422.1"/>
    </source>
</evidence>
<accession>A0A099LM86</accession>
<dbReference type="InterPro" id="IPR016181">
    <property type="entry name" value="Acyl_CoA_acyltransferase"/>
</dbReference>
<dbReference type="eggNOG" id="COG1670">
    <property type="taxonomic scope" value="Bacteria"/>
</dbReference>
<dbReference type="EMBL" id="JMCG01000001">
    <property type="protein sequence ID" value="KGK12422.1"/>
    <property type="molecule type" value="Genomic_DNA"/>
</dbReference>
<dbReference type="AlphaFoldDB" id="A0A099LM86"/>
<keyword evidence="2" id="KW-0808">Transferase</keyword>
<name>A0A099LM86_9VIBR</name>
<dbReference type="PROSITE" id="PS51186">
    <property type="entry name" value="GNAT"/>
    <property type="match status" value="1"/>
</dbReference>
<gene>
    <name evidence="3" type="ORF">EA26_14360</name>
    <name evidence="2" type="ORF">EA26_14935</name>
</gene>
<dbReference type="STRING" id="29495.EA26_14360"/>
<dbReference type="GeneID" id="43684384"/>
<dbReference type="Pfam" id="PF00583">
    <property type="entry name" value="Acetyltransf_1"/>
    <property type="match status" value="1"/>
</dbReference>
<sequence>MLIIEKYNKTRDAEVEKLRVKPEQVQFTVDKLGEFILSLKEDEHPHLIIENDQVVGFFVLDLSYSDAYSFSDPKALGVRALLIDHNHQGLGVASRAMNLLPSYVASTYPEFERLQLTVNCRNKAAYNCYLKCGFEDTGNLYLGGPAGPQHIMQRTAA</sequence>
<dbReference type="EMBL" id="JMCG01000002">
    <property type="protein sequence ID" value="KGK08531.1"/>
    <property type="molecule type" value="Genomic_DNA"/>
</dbReference>
<dbReference type="InterPro" id="IPR000182">
    <property type="entry name" value="GNAT_dom"/>
</dbReference>
<dbReference type="RefSeq" id="WP_039428546.1">
    <property type="nucleotide sequence ID" value="NZ_CP061845.1"/>
</dbReference>
<dbReference type="Gene3D" id="3.40.630.30">
    <property type="match status" value="1"/>
</dbReference>